<evidence type="ECO:0000256" key="1">
    <source>
        <dbReference type="SAM" id="Phobius"/>
    </source>
</evidence>
<dbReference type="PIRSF" id="PIRSF037395">
    <property type="entry name" value="UCP037395_ABCper"/>
    <property type="match status" value="1"/>
</dbReference>
<dbReference type="Proteomes" id="UP000650511">
    <property type="component" value="Unassembled WGS sequence"/>
</dbReference>
<evidence type="ECO:0000313" key="2">
    <source>
        <dbReference type="EMBL" id="GGI09135.1"/>
    </source>
</evidence>
<reference evidence="2" key="2">
    <citation type="submission" date="2020-09" db="EMBL/GenBank/DDBJ databases">
        <authorList>
            <person name="Sun Q."/>
            <person name="Zhou Y."/>
        </authorList>
    </citation>
    <scope>NUCLEOTIDE SEQUENCE</scope>
    <source>
        <strain evidence="2">CGMCC 1.14988</strain>
    </source>
</reference>
<feature type="transmembrane region" description="Helical" evidence="1">
    <location>
        <begin position="181"/>
        <end position="204"/>
    </location>
</feature>
<keyword evidence="1" id="KW-0472">Membrane</keyword>
<comment type="caution">
    <text evidence="2">The sequence shown here is derived from an EMBL/GenBank/DDBJ whole genome shotgun (WGS) entry which is preliminary data.</text>
</comment>
<dbReference type="RefSeq" id="WP_229730683.1">
    <property type="nucleotide sequence ID" value="NZ_BMHA01000014.1"/>
</dbReference>
<proteinExistence type="predicted"/>
<keyword evidence="1" id="KW-0812">Transmembrane</keyword>
<name>A0A8J3EZ41_9ACTN</name>
<keyword evidence="1" id="KW-1133">Transmembrane helix</keyword>
<dbReference type="AlphaFoldDB" id="A0A8J3EZ41"/>
<feature type="transmembrane region" description="Helical" evidence="1">
    <location>
        <begin position="26"/>
        <end position="47"/>
    </location>
</feature>
<accession>A0A8J3EZ41</accession>
<gene>
    <name evidence="2" type="ORF">GCM10011354_32570</name>
</gene>
<feature type="transmembrane region" description="Helical" evidence="1">
    <location>
        <begin position="151"/>
        <end position="169"/>
    </location>
</feature>
<keyword evidence="3" id="KW-1185">Reference proteome</keyword>
<feature type="transmembrane region" description="Helical" evidence="1">
    <location>
        <begin position="59"/>
        <end position="79"/>
    </location>
</feature>
<sequence>MSAPEVPRRPRDGSRSTRAIRLRPRATLAVLLATSIGLAAFAWPLFVDPGLASANLRDAPLLFTLLLPLVLMVVLSEIADGGIDAKAVAMLGVLTAVGAALRPLGTGVAGFEPVFFLLVLAGRVHGAGFGFVLGATTLFASALTTGGVGPWLPFQMLGAAWVGAGAGLLPPLRGRAELAMLAVYSLLAGLFYGLMLNLSFWPFALPETTAISFVPGDPVGDNLRRFVAFTLATSMGFDVPRALVTAGLVLLTGRPLLRALRRAARKAAFDAPVVFADDVGSSDDEPRAPSGR</sequence>
<dbReference type="InterPro" id="IPR017196">
    <property type="entry name" value="ECF_substrate-spec_UCP037395"/>
</dbReference>
<feature type="transmembrane region" description="Helical" evidence="1">
    <location>
        <begin position="114"/>
        <end position="139"/>
    </location>
</feature>
<dbReference type="Gene3D" id="1.10.1760.20">
    <property type="match status" value="1"/>
</dbReference>
<protein>
    <submittedName>
        <fullName evidence="2">ABC transporter permease</fullName>
    </submittedName>
</protein>
<evidence type="ECO:0000313" key="3">
    <source>
        <dbReference type="Proteomes" id="UP000650511"/>
    </source>
</evidence>
<organism evidence="2 3">
    <name type="scientific">Egicoccus halophilus</name>
    <dbReference type="NCBI Taxonomy" id="1670830"/>
    <lineage>
        <taxon>Bacteria</taxon>
        <taxon>Bacillati</taxon>
        <taxon>Actinomycetota</taxon>
        <taxon>Nitriliruptoria</taxon>
        <taxon>Egicoccales</taxon>
        <taxon>Egicoccaceae</taxon>
        <taxon>Egicoccus</taxon>
    </lineage>
</organism>
<dbReference type="EMBL" id="BMHA01000014">
    <property type="protein sequence ID" value="GGI09135.1"/>
    <property type="molecule type" value="Genomic_DNA"/>
</dbReference>
<reference evidence="2" key="1">
    <citation type="journal article" date="2014" name="Int. J. Syst. Evol. Microbiol.">
        <title>Complete genome sequence of Corynebacterium casei LMG S-19264T (=DSM 44701T), isolated from a smear-ripened cheese.</title>
        <authorList>
            <consortium name="US DOE Joint Genome Institute (JGI-PGF)"/>
            <person name="Walter F."/>
            <person name="Albersmeier A."/>
            <person name="Kalinowski J."/>
            <person name="Ruckert C."/>
        </authorList>
    </citation>
    <scope>NUCLEOTIDE SEQUENCE</scope>
    <source>
        <strain evidence="2">CGMCC 1.14988</strain>
    </source>
</reference>
<feature type="transmembrane region" description="Helical" evidence="1">
    <location>
        <begin position="239"/>
        <end position="257"/>
    </location>
</feature>